<protein>
    <submittedName>
        <fullName evidence="1">Nudix hydrolase 8</fullName>
    </submittedName>
</protein>
<comment type="caution">
    <text evidence="1">The sequence shown here is derived from an EMBL/GenBank/DDBJ whole genome shotgun (WGS) entry which is preliminary data.</text>
</comment>
<dbReference type="GO" id="GO:0047631">
    <property type="term" value="F:ADP-ribose diphosphatase activity"/>
    <property type="evidence" value="ECO:0007669"/>
    <property type="project" value="TreeGrafter"/>
</dbReference>
<accession>A0AAV6N0P4</accession>
<dbReference type="InterPro" id="IPR003293">
    <property type="entry name" value="Nudix_hydrolase6-like"/>
</dbReference>
<proteinExistence type="predicted"/>
<dbReference type="PANTHER" id="PTHR13994">
    <property type="entry name" value="NUDIX HYDROLASE RELATED"/>
    <property type="match status" value="1"/>
</dbReference>
<sequence>MRLCLIWPSNFSARCRHVVLGFFKGNNNALSFDKKVDKFPELAKRGKKGYGSSYIQSRMNLFSWLLMRGFNYHHAEAGYAMLTFWIPDLFSMLSSDSSHHFGVAAFLINDNKEALPPCGLLRTRICY</sequence>
<dbReference type="PANTHER" id="PTHR13994:SF13">
    <property type="entry name" value="FI03680P"/>
    <property type="match status" value="1"/>
</dbReference>
<dbReference type="AlphaFoldDB" id="A0AAV6N0P4"/>
<organism evidence="1 2">
    <name type="scientific">Cucurbita argyrosperma subsp. sororia</name>
    <dbReference type="NCBI Taxonomy" id="37648"/>
    <lineage>
        <taxon>Eukaryota</taxon>
        <taxon>Viridiplantae</taxon>
        <taxon>Streptophyta</taxon>
        <taxon>Embryophyta</taxon>
        <taxon>Tracheophyta</taxon>
        <taxon>Spermatophyta</taxon>
        <taxon>Magnoliopsida</taxon>
        <taxon>eudicotyledons</taxon>
        <taxon>Gunneridae</taxon>
        <taxon>Pentapetalae</taxon>
        <taxon>rosids</taxon>
        <taxon>fabids</taxon>
        <taxon>Cucurbitales</taxon>
        <taxon>Cucurbitaceae</taxon>
        <taxon>Cucurbiteae</taxon>
        <taxon>Cucurbita</taxon>
    </lineage>
</organism>
<reference evidence="1 2" key="1">
    <citation type="journal article" date="2021" name="Hortic Res">
        <title>The domestication of Cucurbita argyrosperma as revealed by the genome of its wild relative.</title>
        <authorList>
            <person name="Barrera-Redondo J."/>
            <person name="Sanchez-de la Vega G."/>
            <person name="Aguirre-Liguori J.A."/>
            <person name="Castellanos-Morales G."/>
            <person name="Gutierrez-Guerrero Y.T."/>
            <person name="Aguirre-Dugua X."/>
            <person name="Aguirre-Planter E."/>
            <person name="Tenaillon M.I."/>
            <person name="Lira-Saade R."/>
            <person name="Eguiarte L.E."/>
        </authorList>
    </citation>
    <scope>NUCLEOTIDE SEQUENCE [LARGE SCALE GENOMIC DNA]</scope>
    <source>
        <strain evidence="1">JBR-2021</strain>
    </source>
</reference>
<feature type="non-terminal residue" evidence="1">
    <location>
        <position position="1"/>
    </location>
</feature>
<evidence type="ECO:0000313" key="1">
    <source>
        <dbReference type="EMBL" id="KAG6589965.1"/>
    </source>
</evidence>
<name>A0AAV6N0P4_9ROSI</name>
<gene>
    <name evidence="1" type="primary">NUDT8</name>
    <name evidence="1" type="ORF">SDJN03_15388</name>
</gene>
<dbReference type="EMBL" id="JAGKQH010000010">
    <property type="protein sequence ID" value="KAG6589965.1"/>
    <property type="molecule type" value="Genomic_DNA"/>
</dbReference>
<dbReference type="GO" id="GO:0035529">
    <property type="term" value="F:NADH pyrophosphatase activity"/>
    <property type="evidence" value="ECO:0007669"/>
    <property type="project" value="TreeGrafter"/>
</dbReference>
<dbReference type="Proteomes" id="UP000685013">
    <property type="component" value="Chromosome 10"/>
</dbReference>
<keyword evidence="2" id="KW-1185">Reference proteome</keyword>
<dbReference type="GO" id="GO:0051287">
    <property type="term" value="F:NAD binding"/>
    <property type="evidence" value="ECO:0007669"/>
    <property type="project" value="TreeGrafter"/>
</dbReference>
<evidence type="ECO:0000313" key="2">
    <source>
        <dbReference type="Proteomes" id="UP000685013"/>
    </source>
</evidence>
<keyword evidence="1" id="KW-0378">Hydrolase</keyword>